<dbReference type="Pfam" id="PF00072">
    <property type="entry name" value="Response_reg"/>
    <property type="match status" value="1"/>
</dbReference>
<reference evidence="5 6" key="1">
    <citation type="submission" date="2020-08" db="EMBL/GenBank/DDBJ databases">
        <title>Genome sequence of Thermomonas carbonis KCTC 42013T.</title>
        <authorList>
            <person name="Hyun D.-W."/>
            <person name="Bae J.-W."/>
        </authorList>
    </citation>
    <scope>NUCLEOTIDE SEQUENCE [LARGE SCALE GENOMIC DNA]</scope>
    <source>
        <strain evidence="5 6">KCTC 42013</strain>
    </source>
</reference>
<evidence type="ECO:0000313" key="5">
    <source>
        <dbReference type="EMBL" id="QNN69181.1"/>
    </source>
</evidence>
<gene>
    <name evidence="5" type="ORF">H9L16_10805</name>
</gene>
<name>A0A7G9SMV6_9GAMM</name>
<dbReference type="PROSITE" id="PS50110">
    <property type="entry name" value="RESPONSE_REGULATORY"/>
    <property type="match status" value="1"/>
</dbReference>
<protein>
    <submittedName>
        <fullName evidence="5">Response regulator</fullName>
    </submittedName>
</protein>
<proteinExistence type="predicted"/>
<sequence length="231" mass="23967">MNPATANALPRLLLVEDDPVSAAFLRDAASALPAEVQVAGSLAEAGRAIAQTYFDLWLVDANLPDGRGEILLDAGACGANTPALAHTATNDAAARERLLAAGFIEVLCKPLGVAALHAALRRHLPLPSHRVNDAALPDWNDAGALAALGEVSHVEALRQLFLRELPARRARIVAAAGDVAAMHAELHRLSASCGFVGADRLRDAVRLLMASPSDPAAMHAFVVAADALIAA</sequence>
<dbReference type="SUPFAM" id="SSF52172">
    <property type="entry name" value="CheY-like"/>
    <property type="match status" value="1"/>
</dbReference>
<evidence type="ECO:0000259" key="4">
    <source>
        <dbReference type="PROSITE" id="PS50110"/>
    </source>
</evidence>
<dbReference type="GO" id="GO:0004672">
    <property type="term" value="F:protein kinase activity"/>
    <property type="evidence" value="ECO:0007669"/>
    <property type="project" value="UniProtKB-ARBA"/>
</dbReference>
<dbReference type="SUPFAM" id="SSF47226">
    <property type="entry name" value="Histidine-containing phosphotransfer domain, HPT domain"/>
    <property type="match status" value="1"/>
</dbReference>
<accession>A0A7G9SMV6</accession>
<evidence type="ECO:0000256" key="2">
    <source>
        <dbReference type="ARBA" id="ARBA00023012"/>
    </source>
</evidence>
<dbReference type="CDD" id="cd00156">
    <property type="entry name" value="REC"/>
    <property type="match status" value="1"/>
</dbReference>
<dbReference type="GO" id="GO:0000160">
    <property type="term" value="P:phosphorelay signal transduction system"/>
    <property type="evidence" value="ECO:0007669"/>
    <property type="project" value="UniProtKB-KW"/>
</dbReference>
<dbReference type="Gene3D" id="1.20.120.160">
    <property type="entry name" value="HPT domain"/>
    <property type="match status" value="1"/>
</dbReference>
<feature type="modified residue" description="4-aspartylphosphate" evidence="3">
    <location>
        <position position="60"/>
    </location>
</feature>
<evidence type="ECO:0000256" key="3">
    <source>
        <dbReference type="PROSITE-ProRule" id="PRU00169"/>
    </source>
</evidence>
<dbReference type="Gene3D" id="3.40.50.2300">
    <property type="match status" value="1"/>
</dbReference>
<dbReference type="InterPro" id="IPR008207">
    <property type="entry name" value="Sig_transdc_His_kin_Hpt_dom"/>
</dbReference>
<keyword evidence="6" id="KW-1185">Reference proteome</keyword>
<dbReference type="EMBL" id="CP060719">
    <property type="protein sequence ID" value="QNN69181.1"/>
    <property type="molecule type" value="Genomic_DNA"/>
</dbReference>
<dbReference type="PANTHER" id="PTHR44591">
    <property type="entry name" value="STRESS RESPONSE REGULATOR PROTEIN 1"/>
    <property type="match status" value="1"/>
</dbReference>
<feature type="domain" description="Response regulatory" evidence="4">
    <location>
        <begin position="11"/>
        <end position="124"/>
    </location>
</feature>
<dbReference type="RefSeq" id="WP_187551704.1">
    <property type="nucleotide sequence ID" value="NZ_BMZL01000002.1"/>
</dbReference>
<dbReference type="InterPro" id="IPR001789">
    <property type="entry name" value="Sig_transdc_resp-reg_receiver"/>
</dbReference>
<evidence type="ECO:0000313" key="6">
    <source>
        <dbReference type="Proteomes" id="UP000515804"/>
    </source>
</evidence>
<dbReference type="AlphaFoldDB" id="A0A7G9SMV6"/>
<dbReference type="InterPro" id="IPR011006">
    <property type="entry name" value="CheY-like_superfamily"/>
</dbReference>
<dbReference type="KEGG" id="tcn:H9L16_10805"/>
<dbReference type="InterPro" id="IPR036641">
    <property type="entry name" value="HPT_dom_sf"/>
</dbReference>
<dbReference type="Proteomes" id="UP000515804">
    <property type="component" value="Chromosome"/>
</dbReference>
<dbReference type="SMART" id="SM00448">
    <property type="entry name" value="REC"/>
    <property type="match status" value="1"/>
</dbReference>
<organism evidence="5 6">
    <name type="scientific">Thermomonas carbonis</name>
    <dbReference type="NCBI Taxonomy" id="1463158"/>
    <lineage>
        <taxon>Bacteria</taxon>
        <taxon>Pseudomonadati</taxon>
        <taxon>Pseudomonadota</taxon>
        <taxon>Gammaproteobacteria</taxon>
        <taxon>Lysobacterales</taxon>
        <taxon>Lysobacteraceae</taxon>
        <taxon>Thermomonas</taxon>
    </lineage>
</organism>
<keyword evidence="2" id="KW-0902">Two-component regulatory system</keyword>
<dbReference type="PANTHER" id="PTHR44591:SF21">
    <property type="entry name" value="TWO-COMPONENT RESPONSE REGULATOR"/>
    <property type="match status" value="1"/>
</dbReference>
<dbReference type="Pfam" id="PF01627">
    <property type="entry name" value="Hpt"/>
    <property type="match status" value="1"/>
</dbReference>
<dbReference type="InterPro" id="IPR050595">
    <property type="entry name" value="Bact_response_regulator"/>
</dbReference>
<evidence type="ECO:0000256" key="1">
    <source>
        <dbReference type="ARBA" id="ARBA00022553"/>
    </source>
</evidence>
<keyword evidence="1 3" id="KW-0597">Phosphoprotein</keyword>